<keyword evidence="4" id="KW-1185">Reference proteome</keyword>
<dbReference type="PANTHER" id="PTHR46769">
    <property type="entry name" value="POLYCYSTIC KIDNEY AND HEPATIC DISEASE 1 (AUTOSOMAL RECESSIVE)-LIKE 1"/>
    <property type="match status" value="1"/>
</dbReference>
<dbReference type="Proteomes" id="UP001497444">
    <property type="component" value="Unassembled WGS sequence"/>
</dbReference>
<feature type="domain" description="IPT/TIG" evidence="2">
    <location>
        <begin position="1129"/>
        <end position="1217"/>
    </location>
</feature>
<name>A0ABP0V598_9BRYO</name>
<feature type="non-terminal residue" evidence="3">
    <location>
        <position position="1787"/>
    </location>
</feature>
<dbReference type="EMBL" id="CAXAQS010000005">
    <property type="protein sequence ID" value="CAK9249569.1"/>
    <property type="molecule type" value="Genomic_DNA"/>
</dbReference>
<dbReference type="InterPro" id="IPR014756">
    <property type="entry name" value="Ig_E-set"/>
</dbReference>
<feature type="domain" description="IPT/TIG" evidence="2">
    <location>
        <begin position="1682"/>
        <end position="1770"/>
    </location>
</feature>
<comment type="caution">
    <text evidence="3">The sequence shown here is derived from an EMBL/GenBank/DDBJ whole genome shotgun (WGS) entry which is preliminary data.</text>
</comment>
<feature type="domain" description="IPT/TIG" evidence="2">
    <location>
        <begin position="1368"/>
        <end position="1463"/>
    </location>
</feature>
<dbReference type="InterPro" id="IPR052387">
    <property type="entry name" value="Fibrocystin"/>
</dbReference>
<feature type="domain" description="IPT/TIG" evidence="2">
    <location>
        <begin position="1598"/>
        <end position="1681"/>
    </location>
</feature>
<proteinExistence type="predicted"/>
<dbReference type="SUPFAM" id="SSF81296">
    <property type="entry name" value="E set domains"/>
    <property type="match status" value="5"/>
</dbReference>
<dbReference type="Pfam" id="PF01833">
    <property type="entry name" value="TIG"/>
    <property type="match status" value="4"/>
</dbReference>
<reference evidence="3" key="1">
    <citation type="submission" date="2024-02" db="EMBL/GenBank/DDBJ databases">
        <authorList>
            <consortium name="ELIXIR-Norway"/>
            <consortium name="Elixir Norway"/>
        </authorList>
    </citation>
    <scope>NUCLEOTIDE SEQUENCE</scope>
</reference>
<evidence type="ECO:0000313" key="3">
    <source>
        <dbReference type="EMBL" id="CAK9249569.1"/>
    </source>
</evidence>
<dbReference type="InterPro" id="IPR002909">
    <property type="entry name" value="IPT_dom"/>
</dbReference>
<accession>A0ABP0V598</accession>
<protein>
    <recommendedName>
        <fullName evidence="2">IPT/TIG domain-containing protein</fullName>
    </recommendedName>
</protein>
<dbReference type="CDD" id="cd00102">
    <property type="entry name" value="IPT"/>
    <property type="match status" value="2"/>
</dbReference>
<keyword evidence="1" id="KW-0732">Signal</keyword>
<dbReference type="InterPro" id="IPR013783">
    <property type="entry name" value="Ig-like_fold"/>
</dbReference>
<evidence type="ECO:0000313" key="4">
    <source>
        <dbReference type="Proteomes" id="UP001497444"/>
    </source>
</evidence>
<organism evidence="3 4">
    <name type="scientific">Sphagnum jensenii</name>
    <dbReference type="NCBI Taxonomy" id="128206"/>
    <lineage>
        <taxon>Eukaryota</taxon>
        <taxon>Viridiplantae</taxon>
        <taxon>Streptophyta</taxon>
        <taxon>Embryophyta</taxon>
        <taxon>Bryophyta</taxon>
        <taxon>Sphagnophytina</taxon>
        <taxon>Sphagnopsida</taxon>
        <taxon>Sphagnales</taxon>
        <taxon>Sphagnaceae</taxon>
        <taxon>Sphagnum</taxon>
    </lineage>
</organism>
<gene>
    <name evidence="3" type="ORF">CSSPJE1EN1_LOCUS24947</name>
</gene>
<evidence type="ECO:0000259" key="2">
    <source>
        <dbReference type="SMART" id="SM00429"/>
    </source>
</evidence>
<evidence type="ECO:0000256" key="1">
    <source>
        <dbReference type="ARBA" id="ARBA00022729"/>
    </source>
</evidence>
<dbReference type="PANTHER" id="PTHR46769:SF2">
    <property type="entry name" value="FIBROCYSTIN-L ISOFORM 2 PRECURSOR-RELATED"/>
    <property type="match status" value="1"/>
</dbReference>
<dbReference type="SMART" id="SM00429">
    <property type="entry name" value="IPT"/>
    <property type="match status" value="4"/>
</dbReference>
<sequence>MFLTNRSVTYPARVLSPMKVSCLGTDMAAFHIGPISTIEITFNDQDYISVPVNYSFPKPQQDFFSTDMEISDLSFSAAINEFTEETVVISTTCDNSFPVEFNMSANDYYLLTSSLEGLQSLDCAMDESSSPAYFLNFNTAVCLFPAKPPGGYKLSLKRMNQSLLSYAIKCYLAPKIYYVTLLPPMNNVVAANTFKFGSLNLSPSLHYGCLLNNNKFVVATTPSPKSLICQYDSLEAGYITLSLWAGTDMKVVHEISFCLLPSTMVSGGDISSSIGDRYSCFEAIETNVQRSIVAYEEKPIDDIKQLALPSLMYYPKSGSTYGGTVVKFYLVENEDIFSDISFTCSFESSNVSALLVKKSTVLCISPPSAPGNFSLELKSSNGLQWTRAWFYYVLPIKVLNIQPDVAPCGTPFTLQISTAVHEHEPELLCIVGTQSYQAEYVSPSLISCNLPAMIQGNYSVLLSGENNIGSNIQYLNVIDFSYHTKFSPTHGSLWGDTEVRVLLPLVFVNRLPVCVFGSVFASTRLSSDNLSLVCTTPALPQRIVLFEDYRVNVYLSINSNLSYQYYIGSYMYEYPAEIDSLSPSVATVDSITRIYVSGNNFLNNVDLSCVLTCNDIVLHVRARWQSNSGLWCDVNMSFGYTQSLKNISISVSNNAYDTSAALQLETQLSVIITDFSPKRGYTGGGTSVKFLLLNEIKSKLYCLFYGADELVEGDLITSKSFACKSPMQLVQALTQSGSITVMDELKNVLGITAFDYAPLPSIIKSSSQTVMGGVISNLELVGVNLEYTEIGRLRSMNGGDIGSCLYLSFTASLNCTLRPLETDTLAMLDLSTNGVDYIHNIAAITVISPTAISNVVLPDFLYSCGGQILRVYVAEGAKKSLTCTFSEGYPQRENKSSIALLEDGSYYCLFPTLRPGIIQLFLTIEDFLVYPVLDVQILGTPLIESVYPSAIVAGIASTVNVYLAGNIPVNSSLVCVVASNSSSGDVGITETQSDFIILTSLKGYCDVSVKLDGVYSLQLQPVGVLKMEHVSSAQYLTVEELVMDFYVNGVSLYDEIYTVVEVLSASCSIPSNTLCNFGDNFTTIFVSRSNRCGISCALDTTALEVSTIFTDIRLCLIANCNSPLFAASIPVLRSIFLIESVPNHSSSIGNTPITLVGNYFAAGTALQCLFGDTIVQSELVSPNEIRCVSPSMPPGRMLLSVLQNGVPVSNSILFNFYPFITSISIDPLAIVAEGGGTLTCSFNGTYDLIPGNYSLHLQLVGTTVFSHIISVKASVFVVSASPLRGFAGSSTLVTLNINPLTELDISLPVGCCVGDFILPPVEVTATRVVCRLTQDAVPSGSEAILLGLQLDPTEFCQAAKFNFTSFNFPHVVSISPRRGSIAGGTLVSLVLFKAIPPPLFCRIGLAISQAFISSDCLSVASSIRCLQTITCITAASLVPGEVELELSVNRINFIATGQKFIYEPIYPRLAPLFISHDPRLLSVTPSVLMAGVEQIVLLTGNYFEQDAACLLSNNKVPSLWRDDEHIECYLPLHILGSDFISVINKRSNESNALQLLFEPTPVLFGAPPVEFPDTVSVQLVTELGTYVAMSLQFQYVADPEVYYLHPLRGRAGTNVSISGHGFLTYPVLQCAFDGMQGSTKLISDTELLCVVPEQAVVGDTWLTFLTNGQYQITTGLIFEYTEWSAQQLIPNSGPATRGGTLVTVLGAGFVNVVNILCHFGSIEISAVFVSPEEIQCLSPSMSLGSVVVTVTVDGANVPSIRGVPLLFYYYADLSIAAVTPAKGLFPG</sequence>
<dbReference type="CDD" id="cd00603">
    <property type="entry name" value="IPT_PCSR"/>
    <property type="match status" value="1"/>
</dbReference>
<dbReference type="Gene3D" id="2.60.40.10">
    <property type="entry name" value="Immunoglobulins"/>
    <property type="match status" value="6"/>
</dbReference>